<keyword evidence="5" id="KW-0328">Glycosyltransferase</keyword>
<comment type="function">
    <text evidence="11">Participates in the formation of the lipid-linked precursor oligosaccharide for N-glycosylation. Involved in assembling the dolichol-pyrophosphate-GlcNAc(2)-Man(5) intermediate on the cytoplasmic surface of the ER.</text>
</comment>
<proteinExistence type="predicted"/>
<sequence>MLVLFLAVALTGLVGLATLLLCLRLRPTRYDGPPAGSSTGVSVHVVVLGDLGRSPRMTYHALSFAKHGGKVNLIGYAETSPHPDVATHPNIAIRPLPTPPRRPPSVPFLLFAPFKVLYQLYHLTRLLAYALPPAHWLLVQNPPSIPTLAVALLVGRLRNTKLVVDWHNYGWTILAGTRGASHPLVRLSKAYECRLGRLADLHLTVTHAMARQLRRAPYAIPERLPMLAALARVLPAEHRDLLPALCRGDVRLLVSSTSWTPDEDFSLLLDALVRYAAAAAAAASRPRPPAPILAVITGKGPQRDLYLARVAELVARGRLPRDAVRVATAFLPFEDYAALLACADLGVCLHRSSSGVDLPMKVVDMFGAGLPVAAYQGYESFGELVKEGENGRGFETAEELADILTRLFGEGGKAELERLRKGAVLEGSRRWDGEWDASVGRVTGFVKSP</sequence>
<dbReference type="InterPro" id="IPR028098">
    <property type="entry name" value="Glyco_trans_4-like_N"/>
</dbReference>
<reference evidence="13 14" key="1">
    <citation type="journal article" date="2024" name="Commun. Biol.">
        <title>Comparative genomic analysis of thermophilic fungi reveals convergent evolutionary adaptations and gene losses.</title>
        <authorList>
            <person name="Steindorff A.S."/>
            <person name="Aguilar-Pontes M.V."/>
            <person name="Robinson A.J."/>
            <person name="Andreopoulos B."/>
            <person name="LaButti K."/>
            <person name="Kuo A."/>
            <person name="Mondo S."/>
            <person name="Riley R."/>
            <person name="Otillar R."/>
            <person name="Haridas S."/>
            <person name="Lipzen A."/>
            <person name="Grimwood J."/>
            <person name="Schmutz J."/>
            <person name="Clum A."/>
            <person name="Reid I.D."/>
            <person name="Moisan M.C."/>
            <person name="Butler G."/>
            <person name="Nguyen T.T.M."/>
            <person name="Dewar K."/>
            <person name="Conant G."/>
            <person name="Drula E."/>
            <person name="Henrissat B."/>
            <person name="Hansel C."/>
            <person name="Singer S."/>
            <person name="Hutchinson M.I."/>
            <person name="de Vries R.P."/>
            <person name="Natvig D.O."/>
            <person name="Powell A.J."/>
            <person name="Tsang A."/>
            <person name="Grigoriev I.V."/>
        </authorList>
    </citation>
    <scope>NUCLEOTIDE SEQUENCE [LARGE SCALE GENOMIC DNA]</scope>
    <source>
        <strain evidence="13 14">ATCC 22073</strain>
    </source>
</reference>
<keyword evidence="7" id="KW-0812">Transmembrane</keyword>
<keyword evidence="6" id="KW-0808">Transferase</keyword>
<keyword evidence="14" id="KW-1185">Reference proteome</keyword>
<dbReference type="GeneID" id="98125533"/>
<evidence type="ECO:0000256" key="8">
    <source>
        <dbReference type="ARBA" id="ARBA00022824"/>
    </source>
</evidence>
<dbReference type="PANTHER" id="PTHR13036">
    <property type="entry name" value="BETA1,4 MANNOSYLTRANSFERASE"/>
    <property type="match status" value="1"/>
</dbReference>
<evidence type="ECO:0000256" key="7">
    <source>
        <dbReference type="ARBA" id="ARBA00022692"/>
    </source>
</evidence>
<dbReference type="InterPro" id="IPR026051">
    <property type="entry name" value="ALG1-like"/>
</dbReference>
<comment type="caution">
    <text evidence="13">The sequence shown here is derived from an EMBL/GenBank/DDBJ whole genome shotgun (WGS) entry which is preliminary data.</text>
</comment>
<organism evidence="13 14">
    <name type="scientific">Remersonia thermophila</name>
    <dbReference type="NCBI Taxonomy" id="72144"/>
    <lineage>
        <taxon>Eukaryota</taxon>
        <taxon>Fungi</taxon>
        <taxon>Dikarya</taxon>
        <taxon>Ascomycota</taxon>
        <taxon>Pezizomycotina</taxon>
        <taxon>Sordariomycetes</taxon>
        <taxon>Sordariomycetidae</taxon>
        <taxon>Sordariales</taxon>
        <taxon>Sordariales incertae sedis</taxon>
        <taxon>Remersonia</taxon>
    </lineage>
</organism>
<evidence type="ECO:0000259" key="12">
    <source>
        <dbReference type="Pfam" id="PF13579"/>
    </source>
</evidence>
<dbReference type="Pfam" id="PF13579">
    <property type="entry name" value="Glyco_trans_4_4"/>
    <property type="match status" value="1"/>
</dbReference>
<evidence type="ECO:0000313" key="13">
    <source>
        <dbReference type="EMBL" id="KAL2267126.1"/>
    </source>
</evidence>
<dbReference type="EMBL" id="JAZGUE010000004">
    <property type="protein sequence ID" value="KAL2267126.1"/>
    <property type="molecule type" value="Genomic_DNA"/>
</dbReference>
<evidence type="ECO:0000256" key="11">
    <source>
        <dbReference type="ARBA" id="ARBA00024899"/>
    </source>
</evidence>
<evidence type="ECO:0000256" key="5">
    <source>
        <dbReference type="ARBA" id="ARBA00022676"/>
    </source>
</evidence>
<name>A0ABR4DBC3_9PEZI</name>
<dbReference type="RefSeq" id="XP_070865853.1">
    <property type="nucleotide sequence ID" value="XM_071010889.1"/>
</dbReference>
<dbReference type="PANTHER" id="PTHR13036:SF0">
    <property type="entry name" value="CHITOBIOSYLDIPHOSPHODOLICHOL BETA-MANNOSYLTRANSFERASE"/>
    <property type="match status" value="1"/>
</dbReference>
<evidence type="ECO:0000313" key="14">
    <source>
        <dbReference type="Proteomes" id="UP001600064"/>
    </source>
</evidence>
<dbReference type="SUPFAM" id="SSF53756">
    <property type="entry name" value="UDP-Glycosyltransferase/glycogen phosphorylase"/>
    <property type="match status" value="1"/>
</dbReference>
<feature type="domain" description="Glycosyltransferase subfamily 4-like N-terminal" evidence="12">
    <location>
        <begin position="63"/>
        <end position="216"/>
    </location>
</feature>
<evidence type="ECO:0000256" key="3">
    <source>
        <dbReference type="ARBA" id="ARBA00012611"/>
    </source>
</evidence>
<dbReference type="Gene3D" id="3.40.50.2000">
    <property type="entry name" value="Glycogen Phosphorylase B"/>
    <property type="match status" value="1"/>
</dbReference>
<evidence type="ECO:0000256" key="2">
    <source>
        <dbReference type="ARBA" id="ARBA00004922"/>
    </source>
</evidence>
<evidence type="ECO:0000256" key="4">
    <source>
        <dbReference type="ARBA" id="ARBA00015841"/>
    </source>
</evidence>
<keyword evidence="10" id="KW-0472">Membrane</keyword>
<comment type="subcellular location">
    <subcellularLocation>
        <location evidence="1">Endoplasmic reticulum membrane</location>
        <topology evidence="1">Single-pass membrane protein</topology>
    </subcellularLocation>
</comment>
<keyword evidence="8" id="KW-0256">Endoplasmic reticulum</keyword>
<comment type="pathway">
    <text evidence="2">Protein modification; protein glycosylation.</text>
</comment>
<dbReference type="EC" id="2.4.1.142" evidence="3"/>
<accession>A0ABR4DBC3</accession>
<evidence type="ECO:0000256" key="1">
    <source>
        <dbReference type="ARBA" id="ARBA00004389"/>
    </source>
</evidence>
<evidence type="ECO:0000256" key="6">
    <source>
        <dbReference type="ARBA" id="ARBA00022679"/>
    </source>
</evidence>
<evidence type="ECO:0000256" key="9">
    <source>
        <dbReference type="ARBA" id="ARBA00022989"/>
    </source>
</evidence>
<gene>
    <name evidence="13" type="ORF">VTJ83DRAFT_4403</name>
</gene>
<dbReference type="Proteomes" id="UP001600064">
    <property type="component" value="Unassembled WGS sequence"/>
</dbReference>
<evidence type="ECO:0000256" key="10">
    <source>
        <dbReference type="ARBA" id="ARBA00023136"/>
    </source>
</evidence>
<keyword evidence="9" id="KW-1133">Transmembrane helix</keyword>
<protein>
    <recommendedName>
        <fullName evidence="4">Chitobiosyldiphosphodolichol beta-mannosyltransferase</fullName>
        <ecNumber evidence="3">2.4.1.142</ecNumber>
    </recommendedName>
</protein>